<reference evidence="1 2" key="1">
    <citation type="submission" date="2023-08" db="EMBL/GenBank/DDBJ databases">
        <title>Comparative genomics and taxonomic characterization of three novel marine species of genus Marivirga.</title>
        <authorList>
            <person name="Muhammad N."/>
            <person name="Kim S.-G."/>
        </authorList>
    </citation>
    <scope>NUCLEOTIDE SEQUENCE [LARGE SCALE GENOMIC DNA]</scope>
    <source>
        <strain evidence="1 2">BDSF4-3</strain>
    </source>
</reference>
<dbReference type="AlphaFoldDB" id="A0AA49JBR6"/>
<evidence type="ECO:0000313" key="1">
    <source>
        <dbReference type="EMBL" id="WKK77043.2"/>
    </source>
</evidence>
<gene>
    <name evidence="1" type="ORF">QYS49_07395</name>
</gene>
<dbReference type="Proteomes" id="UP001230496">
    <property type="component" value="Chromosome"/>
</dbReference>
<evidence type="ECO:0000313" key="2">
    <source>
        <dbReference type="Proteomes" id="UP001230496"/>
    </source>
</evidence>
<dbReference type="KEGG" id="msaa:QYS49_07395"/>
<keyword evidence="2" id="KW-1185">Reference proteome</keyword>
<organism evidence="1 2">
    <name type="scientific">Marivirga salinarum</name>
    <dbReference type="NCBI Taxonomy" id="3059078"/>
    <lineage>
        <taxon>Bacteria</taxon>
        <taxon>Pseudomonadati</taxon>
        <taxon>Bacteroidota</taxon>
        <taxon>Cytophagia</taxon>
        <taxon>Cytophagales</taxon>
        <taxon>Marivirgaceae</taxon>
        <taxon>Marivirga</taxon>
    </lineage>
</organism>
<name>A0AA49JBR6_9BACT</name>
<dbReference type="RefSeq" id="WP_308349942.1">
    <property type="nucleotide sequence ID" value="NZ_CP129971.1"/>
</dbReference>
<proteinExistence type="predicted"/>
<sequence length="127" mass="14961">MIKRENENWYLAEVIRKTGNSLQIDFLRSYFLEEIVMMTLKNGKVYVGLVSELHEPHPDSSFVRLILFYSGYRNEKMDVNLEKDYNLNVYSDGNEDTDLVSVVISEPEILSMTFYNQDVYDRLNSEN</sequence>
<dbReference type="EMBL" id="CP129971">
    <property type="protein sequence ID" value="WKK77043.2"/>
    <property type="molecule type" value="Genomic_DNA"/>
</dbReference>
<accession>A0AA49JBR6</accession>
<protein>
    <submittedName>
        <fullName evidence="1">Uncharacterized protein</fullName>
    </submittedName>
</protein>